<name>A0AAP0EIE4_9MAGN</name>
<accession>A0AAP0EIE4</accession>
<reference evidence="2 3" key="1">
    <citation type="submission" date="2024-01" db="EMBL/GenBank/DDBJ databases">
        <title>Genome assemblies of Stephania.</title>
        <authorList>
            <person name="Yang L."/>
        </authorList>
    </citation>
    <scope>NUCLEOTIDE SEQUENCE [LARGE SCALE GENOMIC DNA]</scope>
    <source>
        <strain evidence="2">JXDWG</strain>
        <tissue evidence="2">Leaf</tissue>
    </source>
</reference>
<dbReference type="AlphaFoldDB" id="A0AAP0EIE4"/>
<organism evidence="2 3">
    <name type="scientific">Stephania cephalantha</name>
    <dbReference type="NCBI Taxonomy" id="152367"/>
    <lineage>
        <taxon>Eukaryota</taxon>
        <taxon>Viridiplantae</taxon>
        <taxon>Streptophyta</taxon>
        <taxon>Embryophyta</taxon>
        <taxon>Tracheophyta</taxon>
        <taxon>Spermatophyta</taxon>
        <taxon>Magnoliopsida</taxon>
        <taxon>Ranunculales</taxon>
        <taxon>Menispermaceae</taxon>
        <taxon>Menispermoideae</taxon>
        <taxon>Cissampelideae</taxon>
        <taxon>Stephania</taxon>
    </lineage>
</organism>
<evidence type="ECO:0000256" key="1">
    <source>
        <dbReference type="SAM" id="MobiDB-lite"/>
    </source>
</evidence>
<dbReference type="EMBL" id="JBBNAG010000012">
    <property type="protein sequence ID" value="KAK9089394.1"/>
    <property type="molecule type" value="Genomic_DNA"/>
</dbReference>
<keyword evidence="3" id="KW-1185">Reference proteome</keyword>
<protein>
    <submittedName>
        <fullName evidence="2">Uncharacterized protein</fullName>
    </submittedName>
</protein>
<sequence>MVEAPMADSRDSGDAGASGSQPIIPSAEDYQRIYDRVVAYGQLLVDFIAMMTTRFAPPA</sequence>
<dbReference type="Proteomes" id="UP001419268">
    <property type="component" value="Unassembled WGS sequence"/>
</dbReference>
<gene>
    <name evidence="2" type="ORF">Scep_028476</name>
</gene>
<proteinExistence type="predicted"/>
<evidence type="ECO:0000313" key="3">
    <source>
        <dbReference type="Proteomes" id="UP001419268"/>
    </source>
</evidence>
<feature type="region of interest" description="Disordered" evidence="1">
    <location>
        <begin position="1"/>
        <end position="23"/>
    </location>
</feature>
<evidence type="ECO:0000313" key="2">
    <source>
        <dbReference type="EMBL" id="KAK9089394.1"/>
    </source>
</evidence>
<comment type="caution">
    <text evidence="2">The sequence shown here is derived from an EMBL/GenBank/DDBJ whole genome shotgun (WGS) entry which is preliminary data.</text>
</comment>